<proteinExistence type="predicted"/>
<keyword evidence="5 10" id="KW-0720">Serine protease</keyword>
<dbReference type="InterPro" id="IPR018114">
    <property type="entry name" value="TRYPSIN_HIS"/>
</dbReference>
<dbReference type="EMBL" id="GCES01014961">
    <property type="protein sequence ID" value="JAR71362.1"/>
    <property type="molecule type" value="Transcribed_RNA"/>
</dbReference>
<keyword evidence="6" id="KW-0865">Zymogen</keyword>
<evidence type="ECO:0000313" key="14">
    <source>
        <dbReference type="Ensembl" id="ENSFHEP00000019587.1"/>
    </source>
</evidence>
<dbReference type="SUPFAM" id="SSF50494">
    <property type="entry name" value="Trypsin-like serine proteases"/>
    <property type="match status" value="1"/>
</dbReference>
<evidence type="ECO:0000313" key="13">
    <source>
        <dbReference type="EMBL" id="JAR71362.1"/>
    </source>
</evidence>
<dbReference type="PROSITE" id="PS00135">
    <property type="entry name" value="TRYPSIN_SER"/>
    <property type="match status" value="1"/>
</dbReference>
<dbReference type="CDD" id="cd00190">
    <property type="entry name" value="Tryp_SPc"/>
    <property type="match status" value="1"/>
</dbReference>
<evidence type="ECO:0000313" key="15">
    <source>
        <dbReference type="Proteomes" id="UP000265000"/>
    </source>
</evidence>
<comment type="catalytic activity">
    <reaction evidence="8">
        <text>Preferential cleavage: Arg-|-Xaa, Lys-|-Xaa.</text>
        <dbReference type="EC" id="3.4.21.4"/>
    </reaction>
</comment>
<name>A0A146ZZQ1_FUNHE</name>
<dbReference type="AlphaFoldDB" id="A0A146ZZQ1"/>
<keyword evidence="2 10" id="KW-0645">Protease</keyword>
<dbReference type="Proteomes" id="UP000265000">
    <property type="component" value="Unplaced"/>
</dbReference>
<evidence type="ECO:0000256" key="6">
    <source>
        <dbReference type="ARBA" id="ARBA00023145"/>
    </source>
</evidence>
<evidence type="ECO:0000256" key="3">
    <source>
        <dbReference type="ARBA" id="ARBA00022729"/>
    </source>
</evidence>
<reference evidence="14" key="2">
    <citation type="submission" date="2025-05" db="UniProtKB">
        <authorList>
            <consortium name="Ensembl"/>
        </authorList>
    </citation>
    <scope>IDENTIFICATION</scope>
</reference>
<keyword evidence="3 11" id="KW-0732">Signal</keyword>
<evidence type="ECO:0000256" key="7">
    <source>
        <dbReference type="ARBA" id="ARBA00023157"/>
    </source>
</evidence>
<dbReference type="InterPro" id="IPR033116">
    <property type="entry name" value="TRYPSIN_SER"/>
</dbReference>
<dbReference type="RefSeq" id="XP_012727063.1">
    <property type="nucleotide sequence ID" value="XM_012871609.3"/>
</dbReference>
<organism evidence="13">
    <name type="scientific">Fundulus heteroclitus</name>
    <name type="common">Killifish</name>
    <name type="synonym">Mummichog</name>
    <dbReference type="NCBI Taxonomy" id="8078"/>
    <lineage>
        <taxon>Eukaryota</taxon>
        <taxon>Metazoa</taxon>
        <taxon>Chordata</taxon>
        <taxon>Craniata</taxon>
        <taxon>Vertebrata</taxon>
        <taxon>Euteleostomi</taxon>
        <taxon>Actinopterygii</taxon>
        <taxon>Neopterygii</taxon>
        <taxon>Teleostei</taxon>
        <taxon>Neoteleostei</taxon>
        <taxon>Acanthomorphata</taxon>
        <taxon>Ovalentaria</taxon>
        <taxon>Atherinomorphae</taxon>
        <taxon>Cyprinodontiformes</taxon>
        <taxon>Fundulidae</taxon>
        <taxon>Fundulus</taxon>
    </lineage>
</organism>
<evidence type="ECO:0000256" key="9">
    <source>
        <dbReference type="ARBA" id="ARBA00038868"/>
    </source>
</evidence>
<dbReference type="InterPro" id="IPR009003">
    <property type="entry name" value="Peptidase_S1_PA"/>
</dbReference>
<dbReference type="GO" id="GO:0005576">
    <property type="term" value="C:extracellular region"/>
    <property type="evidence" value="ECO:0007669"/>
    <property type="project" value="UniProtKB-SubCell"/>
</dbReference>
<dbReference type="PROSITE" id="PS50240">
    <property type="entry name" value="TRYPSIN_DOM"/>
    <property type="match status" value="1"/>
</dbReference>
<dbReference type="SMART" id="SM00020">
    <property type="entry name" value="Tryp_SPc"/>
    <property type="match status" value="1"/>
</dbReference>
<dbReference type="InterPro" id="IPR001254">
    <property type="entry name" value="Trypsin_dom"/>
</dbReference>
<evidence type="ECO:0000256" key="8">
    <source>
        <dbReference type="ARBA" id="ARBA00036320"/>
    </source>
</evidence>
<reference evidence="13" key="1">
    <citation type="submission" date="2015-01" db="EMBL/GenBank/DDBJ databases">
        <title>EvidentialGene: Evidence-directed Construction of Complete mRNA Transcriptomes without Genomes.</title>
        <authorList>
            <person name="Gilbert D.G."/>
        </authorList>
    </citation>
    <scope>NUCLEOTIDE SEQUENCE</scope>
</reference>
<dbReference type="PANTHER" id="PTHR24271:SF81">
    <property type="entry name" value="GRANZYME B"/>
    <property type="match status" value="1"/>
</dbReference>
<dbReference type="Gene3D" id="2.40.10.10">
    <property type="entry name" value="Trypsin-like serine proteases"/>
    <property type="match status" value="2"/>
</dbReference>
<keyword evidence="15" id="KW-1185">Reference proteome</keyword>
<dbReference type="GeneTree" id="ENSGT01030000234551"/>
<dbReference type="EC" id="3.4.21.4" evidence="9"/>
<dbReference type="PROSITE" id="PS00134">
    <property type="entry name" value="TRYPSIN_HIS"/>
    <property type="match status" value="1"/>
</dbReference>
<dbReference type="GeneID" id="105932434"/>
<dbReference type="FunFam" id="2.40.10.10:FF:000005">
    <property type="entry name" value="Serine protease 37"/>
    <property type="match status" value="1"/>
</dbReference>
<dbReference type="Ensembl" id="ENSFHET00000034844.1">
    <property type="protein sequence ID" value="ENSFHEP00000019592.1"/>
    <property type="gene ID" value="ENSFHEG00000021499.1"/>
</dbReference>
<dbReference type="Ensembl" id="ENSFHET00000028878.1">
    <property type="protein sequence ID" value="ENSFHEP00000019587.1"/>
    <property type="gene ID" value="ENSFHEG00000021499.1"/>
</dbReference>
<dbReference type="PRINTS" id="PR00722">
    <property type="entry name" value="CHYMOTRYPSIN"/>
</dbReference>
<accession>A0A146ZZQ1</accession>
<feature type="signal peptide" evidence="11">
    <location>
        <begin position="1"/>
        <end position="21"/>
    </location>
</feature>
<sequence>MSMYYSLAVLVLVLTLNQVHAGRIIGGHEAAAHSRPYMALVVRSDLTSCGGFLVSKDFVLTAAHCKSSSYNVCVGMNKYHDQKKSCFSVEQDFPHEKYNNETYANDIMLLKLATRAVFNENVKPITMANNCESSVPKMCLVSGWGKTSEDEEWQSSKLMEVNVTLIDNEICAEEKVYCSEGKKGPGQGDSGGPLVCEDGKAYGVVSASTKPSSDSMVYKYTKIPDYRMWIDEIMKLY</sequence>
<evidence type="ECO:0000259" key="12">
    <source>
        <dbReference type="PROSITE" id="PS50240"/>
    </source>
</evidence>
<evidence type="ECO:0000256" key="4">
    <source>
        <dbReference type="ARBA" id="ARBA00022801"/>
    </source>
</evidence>
<comment type="subcellular location">
    <subcellularLocation>
        <location evidence="1">Secreted</location>
        <location evidence="1">Extracellular space</location>
    </subcellularLocation>
</comment>
<dbReference type="InterPro" id="IPR001314">
    <property type="entry name" value="Peptidase_S1A"/>
</dbReference>
<dbReference type="GO" id="GO:0006508">
    <property type="term" value="P:proteolysis"/>
    <property type="evidence" value="ECO:0007669"/>
    <property type="project" value="UniProtKB-KW"/>
</dbReference>
<dbReference type="InterPro" id="IPR043504">
    <property type="entry name" value="Peptidase_S1_PA_chymotrypsin"/>
</dbReference>
<keyword evidence="4 10" id="KW-0378">Hydrolase</keyword>
<evidence type="ECO:0000256" key="1">
    <source>
        <dbReference type="ARBA" id="ARBA00004239"/>
    </source>
</evidence>
<evidence type="ECO:0000256" key="11">
    <source>
        <dbReference type="SAM" id="SignalP"/>
    </source>
</evidence>
<protein>
    <recommendedName>
        <fullName evidence="9">trypsin</fullName>
        <ecNumber evidence="9">3.4.21.4</ecNumber>
    </recommendedName>
</protein>
<dbReference type="Pfam" id="PF00089">
    <property type="entry name" value="Trypsin"/>
    <property type="match status" value="1"/>
</dbReference>
<dbReference type="OrthoDB" id="5565075at2759"/>
<evidence type="ECO:0000256" key="10">
    <source>
        <dbReference type="RuleBase" id="RU363034"/>
    </source>
</evidence>
<feature type="chain" id="PRO_5044549075" description="trypsin" evidence="11">
    <location>
        <begin position="22"/>
        <end position="237"/>
    </location>
</feature>
<feature type="domain" description="Peptidase S1" evidence="12">
    <location>
        <begin position="24"/>
        <end position="235"/>
    </location>
</feature>
<evidence type="ECO:0000256" key="5">
    <source>
        <dbReference type="ARBA" id="ARBA00022825"/>
    </source>
</evidence>
<dbReference type="PANTHER" id="PTHR24271">
    <property type="entry name" value="KALLIKREIN-RELATED"/>
    <property type="match status" value="1"/>
</dbReference>
<dbReference type="GO" id="GO:0004252">
    <property type="term" value="F:serine-type endopeptidase activity"/>
    <property type="evidence" value="ECO:0007669"/>
    <property type="project" value="UniProtKB-EC"/>
</dbReference>
<dbReference type="STRING" id="8078.ENSFHEP00000019592"/>
<keyword evidence="7" id="KW-1015">Disulfide bond</keyword>
<evidence type="ECO:0000256" key="2">
    <source>
        <dbReference type="ARBA" id="ARBA00022670"/>
    </source>
</evidence>